<feature type="domain" description="F-box" evidence="1">
    <location>
        <begin position="8"/>
        <end position="48"/>
    </location>
</feature>
<dbReference type="Pfam" id="PF00646">
    <property type="entry name" value="F-box"/>
    <property type="match status" value="1"/>
</dbReference>
<dbReference type="SUPFAM" id="SSF81383">
    <property type="entry name" value="F-box domain"/>
    <property type="match status" value="1"/>
</dbReference>
<gene>
    <name evidence="3" type="primary">LOC107004408</name>
</gene>
<name>A0ABM1FK66_SOLPN</name>
<accession>A0ABM1FK66</accession>
<dbReference type="Pfam" id="PF07734">
    <property type="entry name" value="FBA_1"/>
    <property type="match status" value="1"/>
</dbReference>
<dbReference type="PANTHER" id="PTHR31672:SF13">
    <property type="entry name" value="F-BOX PROTEIN CPR30-LIKE"/>
    <property type="match status" value="1"/>
</dbReference>
<keyword evidence="2" id="KW-1185">Reference proteome</keyword>
<dbReference type="InterPro" id="IPR001810">
    <property type="entry name" value="F-box_dom"/>
</dbReference>
<dbReference type="NCBIfam" id="TIGR01640">
    <property type="entry name" value="F_box_assoc_1"/>
    <property type="match status" value="1"/>
</dbReference>
<dbReference type="Proteomes" id="UP000694930">
    <property type="component" value="Chromosome 11"/>
</dbReference>
<reference evidence="3" key="2">
    <citation type="submission" date="2025-08" db="UniProtKB">
        <authorList>
            <consortium name="RefSeq"/>
        </authorList>
    </citation>
    <scope>IDENTIFICATION</scope>
</reference>
<dbReference type="GeneID" id="107004408"/>
<sequence length="349" mass="39926">MDDCVVYFTEDIVKEILLRCPLKSLLRFKCVCKSWYALIKNPEFVQQQLKNHSSPQLLIYTNGTPDDPDHDYHSITLISEENPQTFKGMTHLIGSVDGLFLMYGTIDGTISCTLWNPATREVRPLLLPLPESIIHAAPVLGFGFDPLTNEYKVVYFRCSIYHECEAAVYSCSRDSWSVLKPKESFPFYTNVKNTFCTAYLNGTYNWLLRGGHCCDYTILLFHFGSEMFEEIEGPNCNFLYTSVLGLMLMDDSIAILNYNRCCMLDYDIWVMIQPGVWNKIFTFECIGLIKSCYVSSLIFADKASHLVSYNARTKKTRRLGFQHSRLGIGAQHGGCGVFYYKESLVKLTQ</sequence>
<dbReference type="SMART" id="SM00256">
    <property type="entry name" value="FBOX"/>
    <property type="match status" value="1"/>
</dbReference>
<dbReference type="CDD" id="cd22157">
    <property type="entry name" value="F-box_AtFBW1-like"/>
    <property type="match status" value="1"/>
</dbReference>
<reference evidence="2" key="1">
    <citation type="journal article" date="2014" name="Nat. Genet.">
        <title>The genome of the stress-tolerant wild tomato species Solanum pennellii.</title>
        <authorList>
            <person name="Bolger A."/>
            <person name="Scossa F."/>
            <person name="Bolger M.E."/>
            <person name="Lanz C."/>
            <person name="Maumus F."/>
            <person name="Tohge T."/>
            <person name="Quesneville H."/>
            <person name="Alseekh S."/>
            <person name="Sorensen I."/>
            <person name="Lichtenstein G."/>
            <person name="Fich E.A."/>
            <person name="Conte M."/>
            <person name="Keller H."/>
            <person name="Schneeberger K."/>
            <person name="Schwacke R."/>
            <person name="Ofner I."/>
            <person name="Vrebalov J."/>
            <person name="Xu Y."/>
            <person name="Osorio S."/>
            <person name="Aflitos S.A."/>
            <person name="Schijlen E."/>
            <person name="Jimenez-Gomez J.M."/>
            <person name="Ryngajllo M."/>
            <person name="Kimura S."/>
            <person name="Kumar R."/>
            <person name="Koenig D."/>
            <person name="Headland L.R."/>
            <person name="Maloof J.N."/>
            <person name="Sinha N."/>
            <person name="van Ham R.C."/>
            <person name="Lankhorst R.K."/>
            <person name="Mao L."/>
            <person name="Vogel A."/>
            <person name="Arsova B."/>
            <person name="Panstruga R."/>
            <person name="Fei Z."/>
            <person name="Rose J.K."/>
            <person name="Zamir D."/>
            <person name="Carrari F."/>
            <person name="Giovannoni J.J."/>
            <person name="Weigel D."/>
            <person name="Usadel B."/>
            <person name="Fernie A.R."/>
        </authorList>
    </citation>
    <scope>NUCLEOTIDE SEQUENCE [LARGE SCALE GENOMIC DNA]</scope>
    <source>
        <strain evidence="2">cv. LA0716</strain>
    </source>
</reference>
<proteinExistence type="predicted"/>
<dbReference type="InterPro" id="IPR017451">
    <property type="entry name" value="F-box-assoc_interact_dom"/>
</dbReference>
<dbReference type="Gene3D" id="1.20.1280.50">
    <property type="match status" value="1"/>
</dbReference>
<dbReference type="PANTHER" id="PTHR31672">
    <property type="entry name" value="BNACNNG10540D PROTEIN"/>
    <property type="match status" value="1"/>
</dbReference>
<evidence type="ECO:0000313" key="3">
    <source>
        <dbReference type="RefSeq" id="XP_015058094.1"/>
    </source>
</evidence>
<evidence type="ECO:0000313" key="2">
    <source>
        <dbReference type="Proteomes" id="UP000694930"/>
    </source>
</evidence>
<protein>
    <submittedName>
        <fullName evidence="3">F-box protein CPR1-like</fullName>
    </submittedName>
</protein>
<evidence type="ECO:0000259" key="1">
    <source>
        <dbReference type="SMART" id="SM00256"/>
    </source>
</evidence>
<dbReference type="RefSeq" id="XP_015058094.1">
    <property type="nucleotide sequence ID" value="XM_015202608.1"/>
</dbReference>
<dbReference type="InterPro" id="IPR006527">
    <property type="entry name" value="F-box-assoc_dom_typ1"/>
</dbReference>
<dbReference type="InterPro" id="IPR036047">
    <property type="entry name" value="F-box-like_dom_sf"/>
</dbReference>
<organism evidence="2 3">
    <name type="scientific">Solanum pennellii</name>
    <name type="common">Tomato</name>
    <name type="synonym">Lycopersicon pennellii</name>
    <dbReference type="NCBI Taxonomy" id="28526"/>
    <lineage>
        <taxon>Eukaryota</taxon>
        <taxon>Viridiplantae</taxon>
        <taxon>Streptophyta</taxon>
        <taxon>Embryophyta</taxon>
        <taxon>Tracheophyta</taxon>
        <taxon>Spermatophyta</taxon>
        <taxon>Magnoliopsida</taxon>
        <taxon>eudicotyledons</taxon>
        <taxon>Gunneridae</taxon>
        <taxon>Pentapetalae</taxon>
        <taxon>asterids</taxon>
        <taxon>lamiids</taxon>
        <taxon>Solanales</taxon>
        <taxon>Solanaceae</taxon>
        <taxon>Solanoideae</taxon>
        <taxon>Solaneae</taxon>
        <taxon>Solanum</taxon>
        <taxon>Solanum subgen. Lycopersicon</taxon>
    </lineage>
</organism>
<dbReference type="InterPro" id="IPR050796">
    <property type="entry name" value="SCF_F-box_component"/>
</dbReference>